<feature type="region of interest" description="Disordered" evidence="8">
    <location>
        <begin position="1"/>
        <end position="27"/>
    </location>
</feature>
<feature type="transmembrane region" description="Helical" evidence="7">
    <location>
        <begin position="111"/>
        <end position="135"/>
    </location>
</feature>
<organism evidence="10 11">
    <name type="scientific">Thermaerobacter marianensis (strain ATCC 700841 / DSM 12885 / JCM 10246 / 7p75a)</name>
    <dbReference type="NCBI Taxonomy" id="644966"/>
    <lineage>
        <taxon>Bacteria</taxon>
        <taxon>Bacillati</taxon>
        <taxon>Bacillota</taxon>
        <taxon>Clostridia</taxon>
        <taxon>Eubacteriales</taxon>
        <taxon>Clostridiales Family XVII. Incertae Sedis</taxon>
        <taxon>Thermaerobacter</taxon>
    </lineage>
</organism>
<dbReference type="Proteomes" id="UP000008915">
    <property type="component" value="Chromosome"/>
</dbReference>
<comment type="similarity">
    <text evidence="7">Belongs to the binding-protein-dependent transport system permease family.</text>
</comment>
<evidence type="ECO:0000259" key="9">
    <source>
        <dbReference type="PROSITE" id="PS50928"/>
    </source>
</evidence>
<dbReference type="KEGG" id="tmr:Tmar_1465"/>
<dbReference type="eggNOG" id="COG1173">
    <property type="taxonomic scope" value="Bacteria"/>
</dbReference>
<feature type="transmembrane region" description="Helical" evidence="7">
    <location>
        <begin position="279"/>
        <end position="297"/>
    </location>
</feature>
<evidence type="ECO:0000256" key="2">
    <source>
        <dbReference type="ARBA" id="ARBA00022448"/>
    </source>
</evidence>
<dbReference type="Gene3D" id="1.10.3720.10">
    <property type="entry name" value="MetI-like"/>
    <property type="match status" value="1"/>
</dbReference>
<dbReference type="PANTHER" id="PTHR43386:SF25">
    <property type="entry name" value="PEPTIDE ABC TRANSPORTER PERMEASE PROTEIN"/>
    <property type="match status" value="1"/>
</dbReference>
<comment type="subcellular location">
    <subcellularLocation>
        <location evidence="1 7">Cell membrane</location>
        <topology evidence="1 7">Multi-pass membrane protein</topology>
    </subcellularLocation>
</comment>
<protein>
    <submittedName>
        <fullName evidence="10">Binding-protein-dependent transport systems inner membrane component</fullName>
    </submittedName>
</protein>
<dbReference type="PANTHER" id="PTHR43386">
    <property type="entry name" value="OLIGOPEPTIDE TRANSPORT SYSTEM PERMEASE PROTEIN APPC"/>
    <property type="match status" value="1"/>
</dbReference>
<dbReference type="GO" id="GO:0005886">
    <property type="term" value="C:plasma membrane"/>
    <property type="evidence" value="ECO:0007669"/>
    <property type="project" value="UniProtKB-SubCell"/>
</dbReference>
<evidence type="ECO:0000256" key="3">
    <source>
        <dbReference type="ARBA" id="ARBA00022475"/>
    </source>
</evidence>
<evidence type="ECO:0000256" key="1">
    <source>
        <dbReference type="ARBA" id="ARBA00004651"/>
    </source>
</evidence>
<keyword evidence="4 7" id="KW-0812">Transmembrane</keyword>
<sequence length="310" mass="32677">MSLQPEPAPVPGLEPDGAGSAAMPTGGPRAVPGWRRLVRRFVRHRLAAVGAVVVVMLAVAAILAPVLAPYDPEEPDYGAVLQPPSAGHPLGTDELGRDILSRLIYGARVSLLAGLISVGLALAIGLPIGLVAGYFRGFWDEWVIMRLTDALMAFPSLVLALAIAAVLGPSFGNAMIAIGISLAPTFIRLVRGQVLAVRELEYVEAGRAAGAGHLWQIGRHILPNILSPVLVQATLSLAAAVISEASLSYLGLGTQPPNPSWGYDLRTAQGYLSVAPWMAYWPGLAIFVTVLAFNLLGDGLRDLLDPRLRS</sequence>
<gene>
    <name evidence="10" type="ordered locus">Tmar_1465</name>
</gene>
<evidence type="ECO:0000256" key="8">
    <source>
        <dbReference type="SAM" id="MobiDB-lite"/>
    </source>
</evidence>
<evidence type="ECO:0000256" key="4">
    <source>
        <dbReference type="ARBA" id="ARBA00022692"/>
    </source>
</evidence>
<evidence type="ECO:0000256" key="5">
    <source>
        <dbReference type="ARBA" id="ARBA00022989"/>
    </source>
</evidence>
<evidence type="ECO:0000256" key="7">
    <source>
        <dbReference type="RuleBase" id="RU363032"/>
    </source>
</evidence>
<dbReference type="GO" id="GO:0055085">
    <property type="term" value="P:transmembrane transport"/>
    <property type="evidence" value="ECO:0007669"/>
    <property type="project" value="InterPro"/>
</dbReference>
<dbReference type="RefSeq" id="WP_013495882.1">
    <property type="nucleotide sequence ID" value="NC_014831.1"/>
</dbReference>
<dbReference type="SUPFAM" id="SSF161098">
    <property type="entry name" value="MetI-like"/>
    <property type="match status" value="1"/>
</dbReference>
<keyword evidence="6 7" id="KW-0472">Membrane</keyword>
<dbReference type="Pfam" id="PF00528">
    <property type="entry name" value="BPD_transp_1"/>
    <property type="match status" value="1"/>
</dbReference>
<keyword evidence="2 7" id="KW-0813">Transport</keyword>
<dbReference type="AlphaFoldDB" id="E6SGC6"/>
<dbReference type="InterPro" id="IPR035906">
    <property type="entry name" value="MetI-like_sf"/>
</dbReference>
<feature type="transmembrane region" description="Helical" evidence="7">
    <location>
        <begin position="46"/>
        <end position="68"/>
    </location>
</feature>
<dbReference type="STRING" id="644966.Tmar_1465"/>
<keyword evidence="3" id="KW-1003">Cell membrane</keyword>
<dbReference type="Pfam" id="PF12911">
    <property type="entry name" value="OppC_N"/>
    <property type="match status" value="1"/>
</dbReference>
<evidence type="ECO:0000256" key="6">
    <source>
        <dbReference type="ARBA" id="ARBA00023136"/>
    </source>
</evidence>
<dbReference type="PROSITE" id="PS50928">
    <property type="entry name" value="ABC_TM1"/>
    <property type="match status" value="1"/>
</dbReference>
<keyword evidence="11" id="KW-1185">Reference proteome</keyword>
<keyword evidence="5 7" id="KW-1133">Transmembrane helix</keyword>
<dbReference type="CDD" id="cd06261">
    <property type="entry name" value="TM_PBP2"/>
    <property type="match status" value="1"/>
</dbReference>
<reference evidence="10 11" key="1">
    <citation type="journal article" date="2010" name="Stand. Genomic Sci.">
        <title>Complete genome sequence of Thermaerobacter marianensis type strain (7p75a).</title>
        <authorList>
            <person name="Han C."/>
            <person name="Gu W."/>
            <person name="Zhang X."/>
            <person name="Lapidus A."/>
            <person name="Nolan M."/>
            <person name="Copeland A."/>
            <person name="Lucas S."/>
            <person name="Del Rio T.G."/>
            <person name="Tice H."/>
            <person name="Cheng J.F."/>
            <person name="Tapia R."/>
            <person name="Goodwin L."/>
            <person name="Pitluck S."/>
            <person name="Pagani I."/>
            <person name="Ivanova N."/>
            <person name="Mavromatis K."/>
            <person name="Mikhailova N."/>
            <person name="Pati A."/>
            <person name="Chen A."/>
            <person name="Palaniappan K."/>
            <person name="Land M."/>
            <person name="Hauser L."/>
            <person name="Chang Y.J."/>
            <person name="Jeffries C.D."/>
            <person name="Schneider S."/>
            <person name="Rohde M."/>
            <person name="Goker M."/>
            <person name="Pukall R."/>
            <person name="Woyke T."/>
            <person name="Bristow J."/>
            <person name="Eisen J.A."/>
            <person name="Markowitz V."/>
            <person name="Hugenholtz P."/>
            <person name="Kyrpides N.C."/>
            <person name="Klenk H.P."/>
            <person name="Detter J.C."/>
        </authorList>
    </citation>
    <scope>NUCLEOTIDE SEQUENCE [LARGE SCALE GENOMIC DNA]</scope>
    <source>
        <strain evidence="11">ATCC 700841 / DSM 12885 / JCM 10246 / 7p75a</strain>
    </source>
</reference>
<accession>E6SGC6</accession>
<dbReference type="InterPro" id="IPR025966">
    <property type="entry name" value="OppC_N"/>
</dbReference>
<evidence type="ECO:0000313" key="11">
    <source>
        <dbReference type="Proteomes" id="UP000008915"/>
    </source>
</evidence>
<evidence type="ECO:0000313" key="10">
    <source>
        <dbReference type="EMBL" id="ADU51578.1"/>
    </source>
</evidence>
<dbReference type="EMBL" id="CP002344">
    <property type="protein sequence ID" value="ADU51578.1"/>
    <property type="molecule type" value="Genomic_DNA"/>
</dbReference>
<feature type="transmembrane region" description="Helical" evidence="7">
    <location>
        <begin position="147"/>
        <end position="167"/>
    </location>
</feature>
<feature type="compositionally biased region" description="Pro residues" evidence="8">
    <location>
        <begin position="1"/>
        <end position="12"/>
    </location>
</feature>
<feature type="domain" description="ABC transmembrane type-1" evidence="9">
    <location>
        <begin position="107"/>
        <end position="297"/>
    </location>
</feature>
<dbReference type="InterPro" id="IPR000515">
    <property type="entry name" value="MetI-like"/>
</dbReference>
<reference evidence="11" key="2">
    <citation type="journal article" date="2010" name="Stand. Genomic Sci.">
        <title>Complete genome sequence of Thermaerobacter marianensis type strain (7p75aT).</title>
        <authorList>
            <person name="Han C."/>
            <person name="Gu W."/>
            <person name="Zhang X."/>
            <person name="Lapidus A."/>
            <person name="Nolan M."/>
            <person name="Copeland A."/>
            <person name="Lucas S."/>
            <person name="Glavina Del Rio T."/>
            <person name="Tice H."/>
            <person name="Cheng J."/>
            <person name="Tapia R."/>
            <person name="Goodwin L."/>
            <person name="Pitluck S."/>
            <person name="Pagani I."/>
            <person name="Ivanova N."/>
            <person name="Mavromatis K."/>
            <person name="Mikhailova N."/>
            <person name="Pati A."/>
            <person name="Chen A."/>
            <person name="Palaniappan K."/>
            <person name="Land M."/>
            <person name="Hauser L."/>
            <person name="Chang Y."/>
            <person name="Jeffries C."/>
            <person name="Schneider S."/>
            <person name="Rohde M."/>
            <person name="Goker M."/>
            <person name="Pukall R."/>
            <person name="Woyke T."/>
            <person name="Bristow J."/>
            <person name="Eisen J."/>
            <person name="Markowitz V."/>
            <person name="Hugenholtz P."/>
            <person name="Kyrpides N."/>
            <person name="Klenk H."/>
            <person name="Detter J."/>
        </authorList>
    </citation>
    <scope>NUCLEOTIDE SEQUENCE [LARGE SCALE GENOMIC DNA]</scope>
    <source>
        <strain evidence="11">ATCC 700841 / DSM 12885 / JCM 10246 / 7p75a</strain>
    </source>
</reference>
<name>E6SGC6_THEM7</name>
<dbReference type="InterPro" id="IPR050366">
    <property type="entry name" value="BP-dependent_transpt_permease"/>
</dbReference>
<proteinExistence type="inferred from homology"/>
<dbReference type="HOGENOM" id="CLU_028518_1_1_9"/>